<evidence type="ECO:0000313" key="5">
    <source>
        <dbReference type="Proteomes" id="UP000322025"/>
    </source>
</evidence>
<dbReference type="InterPro" id="IPR014905">
    <property type="entry name" value="HIRAN"/>
</dbReference>
<keyword evidence="4" id="KW-0238">DNA-binding</keyword>
<accession>A0A5M9I3C3</accession>
<evidence type="ECO:0000259" key="3">
    <source>
        <dbReference type="Pfam" id="PF08797"/>
    </source>
</evidence>
<gene>
    <name evidence="4" type="ORF">FNY66_05045</name>
</gene>
<dbReference type="GO" id="GO:0016818">
    <property type="term" value="F:hydrolase activity, acting on acid anhydrides, in phosphorus-containing anhydrides"/>
    <property type="evidence" value="ECO:0007669"/>
    <property type="project" value="InterPro"/>
</dbReference>
<keyword evidence="1" id="KW-0479">Metal-binding</keyword>
<evidence type="ECO:0000256" key="2">
    <source>
        <dbReference type="ARBA" id="ARBA00022801"/>
    </source>
</evidence>
<dbReference type="OrthoDB" id="2988931at2"/>
<evidence type="ECO:0000313" key="4">
    <source>
        <dbReference type="EMBL" id="KAA8502111.1"/>
    </source>
</evidence>
<keyword evidence="2" id="KW-0378">Hydrolase</keyword>
<dbReference type="Proteomes" id="UP000322025">
    <property type="component" value="Unassembled WGS sequence"/>
</dbReference>
<proteinExistence type="predicted"/>
<comment type="caution">
    <text evidence="4">The sequence shown here is derived from an EMBL/GenBank/DDBJ whole genome shotgun (WGS) entry which is preliminary data.</text>
</comment>
<dbReference type="EMBL" id="VMSO01000004">
    <property type="protein sequence ID" value="KAA8502111.1"/>
    <property type="molecule type" value="Genomic_DNA"/>
</dbReference>
<name>A0A5M9I3C3_9FIRM</name>
<dbReference type="GO" id="GO:0008270">
    <property type="term" value="F:zinc ion binding"/>
    <property type="evidence" value="ECO:0007669"/>
    <property type="project" value="InterPro"/>
</dbReference>
<dbReference type="Gene3D" id="3.30.70.2330">
    <property type="match status" value="1"/>
</dbReference>
<feature type="domain" description="HIRAN" evidence="3">
    <location>
        <begin position="6"/>
        <end position="59"/>
    </location>
</feature>
<organism evidence="4 5">
    <name type="scientific">Mediterraneibacter catenae</name>
    <dbReference type="NCBI Taxonomy" id="2594882"/>
    <lineage>
        <taxon>Bacteria</taxon>
        <taxon>Bacillati</taxon>
        <taxon>Bacillota</taxon>
        <taxon>Clostridia</taxon>
        <taxon>Lachnospirales</taxon>
        <taxon>Lachnospiraceae</taxon>
        <taxon>Mediterraneibacter</taxon>
    </lineage>
</organism>
<dbReference type="GO" id="GO:0003677">
    <property type="term" value="F:DNA binding"/>
    <property type="evidence" value="ECO:0007669"/>
    <property type="project" value="UniProtKB-KW"/>
</dbReference>
<evidence type="ECO:0000256" key="1">
    <source>
        <dbReference type="ARBA" id="ARBA00022723"/>
    </source>
</evidence>
<keyword evidence="5" id="KW-1185">Reference proteome</keyword>
<dbReference type="Pfam" id="PF08797">
    <property type="entry name" value="HIRAN"/>
    <property type="match status" value="1"/>
</dbReference>
<sequence length="122" mass="14033">MGVMKEINLTITGMRHYYGNGVFHVGDILRCRKEPENEYDAEAIQVLLPVYGKVGYIANSPYTVAKGTLSAGRAYDQVKKKFYIRVLYICTNQIICKVEEGRKEDMESRISRQLKEIDDTEF</sequence>
<dbReference type="AlphaFoldDB" id="A0A5M9I3C3"/>
<protein>
    <submittedName>
        <fullName evidence="4">DNA-binding protein</fullName>
    </submittedName>
</protein>
<reference evidence="4" key="1">
    <citation type="submission" date="2019-07" db="EMBL/GenBank/DDBJ databases">
        <authorList>
            <person name="Wongkuna S."/>
            <person name="Scaria J."/>
        </authorList>
    </citation>
    <scope>NUCLEOTIDE SEQUENCE [LARGE SCALE GENOMIC DNA]</scope>
    <source>
        <strain evidence="4">SW178</strain>
    </source>
</reference>